<dbReference type="OrthoDB" id="3629846at2759"/>
<evidence type="ECO:0000313" key="3">
    <source>
        <dbReference type="Proteomes" id="UP000030641"/>
    </source>
</evidence>
<protein>
    <submittedName>
        <fullName evidence="2">Uncharacterized protein</fullName>
    </submittedName>
</protein>
<evidence type="ECO:0000256" key="1">
    <source>
        <dbReference type="SAM" id="SignalP"/>
    </source>
</evidence>
<name>A0A074Y9U3_AURSE</name>
<keyword evidence="1" id="KW-0732">Signal</keyword>
<feature type="chain" id="PRO_5001703096" evidence="1">
    <location>
        <begin position="18"/>
        <end position="276"/>
    </location>
</feature>
<dbReference type="Proteomes" id="UP000030641">
    <property type="component" value="Unassembled WGS sequence"/>
</dbReference>
<keyword evidence="3" id="KW-1185">Reference proteome</keyword>
<dbReference type="GeneID" id="25367702"/>
<dbReference type="RefSeq" id="XP_013339463.1">
    <property type="nucleotide sequence ID" value="XM_013484009.1"/>
</dbReference>
<reference evidence="2 3" key="1">
    <citation type="journal article" date="2014" name="BMC Genomics">
        <title>Genome sequencing of four Aureobasidium pullulans varieties: biotechnological potential, stress tolerance, and description of new species.</title>
        <authorList>
            <person name="Gostin Ar C."/>
            <person name="Ohm R.A."/>
            <person name="Kogej T."/>
            <person name="Sonjak S."/>
            <person name="Turk M."/>
            <person name="Zajc J."/>
            <person name="Zalar P."/>
            <person name="Grube M."/>
            <person name="Sun H."/>
            <person name="Han J."/>
            <person name="Sharma A."/>
            <person name="Chiniquy J."/>
            <person name="Ngan C.Y."/>
            <person name="Lipzen A."/>
            <person name="Barry K."/>
            <person name="Grigoriev I.V."/>
            <person name="Gunde-Cimerman N."/>
        </authorList>
    </citation>
    <scope>NUCLEOTIDE SEQUENCE [LARGE SCALE GENOMIC DNA]</scope>
    <source>
        <strain evidence="2 3">EXF-2481</strain>
    </source>
</reference>
<dbReference type="InParanoid" id="A0A074Y9U3"/>
<dbReference type="STRING" id="1043005.A0A074Y9U3"/>
<organism evidence="2 3">
    <name type="scientific">Aureobasidium subglaciale (strain EXF-2481)</name>
    <name type="common">Aureobasidium pullulans var. subglaciale</name>
    <dbReference type="NCBI Taxonomy" id="1043005"/>
    <lineage>
        <taxon>Eukaryota</taxon>
        <taxon>Fungi</taxon>
        <taxon>Dikarya</taxon>
        <taxon>Ascomycota</taxon>
        <taxon>Pezizomycotina</taxon>
        <taxon>Dothideomycetes</taxon>
        <taxon>Dothideomycetidae</taxon>
        <taxon>Dothideales</taxon>
        <taxon>Saccotheciaceae</taxon>
        <taxon>Aureobasidium</taxon>
    </lineage>
</organism>
<proteinExistence type="predicted"/>
<accession>A0A074Y9U3</accession>
<evidence type="ECO:0000313" key="2">
    <source>
        <dbReference type="EMBL" id="KEQ90962.1"/>
    </source>
</evidence>
<feature type="signal peptide" evidence="1">
    <location>
        <begin position="1"/>
        <end position="17"/>
    </location>
</feature>
<dbReference type="EMBL" id="KL584783">
    <property type="protein sequence ID" value="KEQ90962.1"/>
    <property type="molecule type" value="Genomic_DNA"/>
</dbReference>
<dbReference type="OMA" id="DSPNENW"/>
<dbReference type="HOGENOM" id="CLU_993898_0_0_1"/>
<gene>
    <name evidence="2" type="ORF">AUEXF2481DRAFT_44525</name>
</gene>
<sequence length="276" mass="29047">MIKLTILLCSVSALAIAYPNAGTAFGSTNDTAFVNANINPNTTKVVPFRIGDQNFTFSVNVAEFTPEVSTVIVDPRVAASFYAIEWSGGSGLGDIVGEAESVASNQSPRLCVSLPLGLLSASVNNDYKEENNGDCSGALGKDCVNDLMSMSYELNSACTGSLPQSCMSKLDTGGIGSAPILSQVSSQNSSSQMSPLDFSYWSSPIYAAGNDTYYQREVERLHVVIFAGTQNVPVCLRVKTDHVSDKSPATSGAARNSRIGLTSAVMVALGCFFMLA</sequence>
<dbReference type="AlphaFoldDB" id="A0A074Y9U3"/>